<evidence type="ECO:0000313" key="3">
    <source>
        <dbReference type="Proteomes" id="UP001199816"/>
    </source>
</evidence>
<gene>
    <name evidence="2" type="ORF">LQ567_08340</name>
</gene>
<sequence length="217" mass="24302">MASFQKSFFQHKKPLMIMKPCLTFLISVIAGIIPSFAQPPVHQEASANRPLFIVDSAVIENMSDLKPEDIESVTVLKGQDAAGTAARFGKDGAAGVVLIRTKDPRRYLPVANILLLRQIKLTPHTLVMVDNKLIDDPKEYRLDTSKPAQVYIENINRFNYIDTLYKQLKIIRIVTNPAANVRTVLEGRLRSGPSPVDENKRPIYIRGTDAPEEPVKK</sequence>
<proteinExistence type="predicted"/>
<name>A0ABS8PSB8_9BACT</name>
<dbReference type="Proteomes" id="UP001199816">
    <property type="component" value="Unassembled WGS sequence"/>
</dbReference>
<keyword evidence="3" id="KW-1185">Reference proteome</keyword>
<dbReference type="SUPFAM" id="SSF56935">
    <property type="entry name" value="Porins"/>
    <property type="match status" value="1"/>
</dbReference>
<evidence type="ECO:0000256" key="1">
    <source>
        <dbReference type="SAM" id="MobiDB-lite"/>
    </source>
</evidence>
<accession>A0ABS8PSB8</accession>
<organism evidence="2 3">
    <name type="scientific">Niabella pedocola</name>
    <dbReference type="NCBI Taxonomy" id="1752077"/>
    <lineage>
        <taxon>Bacteria</taxon>
        <taxon>Pseudomonadati</taxon>
        <taxon>Bacteroidota</taxon>
        <taxon>Chitinophagia</taxon>
        <taxon>Chitinophagales</taxon>
        <taxon>Chitinophagaceae</taxon>
        <taxon>Niabella</taxon>
    </lineage>
</organism>
<comment type="caution">
    <text evidence="2">The sequence shown here is derived from an EMBL/GenBank/DDBJ whole genome shotgun (WGS) entry which is preliminary data.</text>
</comment>
<protein>
    <recommendedName>
        <fullName evidence="4">TonB-dependent receptor plug domain-containing protein</fullName>
    </recommendedName>
</protein>
<dbReference type="InterPro" id="IPR037066">
    <property type="entry name" value="Plug_dom_sf"/>
</dbReference>
<dbReference type="Gene3D" id="2.170.130.10">
    <property type="entry name" value="TonB-dependent receptor, plug domain"/>
    <property type="match status" value="1"/>
</dbReference>
<reference evidence="2 3" key="1">
    <citation type="submission" date="2021-11" db="EMBL/GenBank/DDBJ databases">
        <title>Genomic of Niabella pedocola.</title>
        <authorList>
            <person name="Wu T."/>
        </authorList>
    </citation>
    <scope>NUCLEOTIDE SEQUENCE [LARGE SCALE GENOMIC DNA]</scope>
    <source>
        <strain evidence="2 3">JCM 31011</strain>
    </source>
</reference>
<evidence type="ECO:0000313" key="2">
    <source>
        <dbReference type="EMBL" id="MCD2422766.1"/>
    </source>
</evidence>
<dbReference type="RefSeq" id="WP_231004043.1">
    <property type="nucleotide sequence ID" value="NZ_JAJNEC010000005.1"/>
</dbReference>
<dbReference type="EMBL" id="JAJNEC010000005">
    <property type="protein sequence ID" value="MCD2422766.1"/>
    <property type="molecule type" value="Genomic_DNA"/>
</dbReference>
<evidence type="ECO:0008006" key="4">
    <source>
        <dbReference type="Google" id="ProtNLM"/>
    </source>
</evidence>
<feature type="region of interest" description="Disordered" evidence="1">
    <location>
        <begin position="192"/>
        <end position="217"/>
    </location>
</feature>